<keyword evidence="1" id="KW-0238">DNA-binding</keyword>
<dbReference type="InterPro" id="IPR004875">
    <property type="entry name" value="DDE_SF_endonuclease_dom"/>
</dbReference>
<dbReference type="PANTHER" id="PTHR19303:SF74">
    <property type="entry name" value="POGO TRANSPOSABLE ELEMENT WITH KRAB DOMAIN"/>
    <property type="match status" value="1"/>
</dbReference>
<evidence type="ECO:0000313" key="5">
    <source>
        <dbReference type="Proteomes" id="UP000219338"/>
    </source>
</evidence>
<feature type="region of interest" description="Disordered" evidence="2">
    <location>
        <begin position="585"/>
        <end position="623"/>
    </location>
</feature>
<proteinExistence type="predicted"/>
<dbReference type="Pfam" id="PF03221">
    <property type="entry name" value="HTH_Tnp_Tc5"/>
    <property type="match status" value="1"/>
</dbReference>
<accession>A0A284R4H7</accession>
<dbReference type="EMBL" id="FUEG01000004">
    <property type="protein sequence ID" value="SJL03624.1"/>
    <property type="molecule type" value="Genomic_DNA"/>
</dbReference>
<dbReference type="AlphaFoldDB" id="A0A284R4H7"/>
<reference evidence="5" key="1">
    <citation type="journal article" date="2017" name="Nat. Ecol. Evol.">
        <title>Genome expansion and lineage-specific genetic innovations in the forest pathogenic fungi Armillaria.</title>
        <authorList>
            <person name="Sipos G."/>
            <person name="Prasanna A.N."/>
            <person name="Walter M.C."/>
            <person name="O'Connor E."/>
            <person name="Balint B."/>
            <person name="Krizsan K."/>
            <person name="Kiss B."/>
            <person name="Hess J."/>
            <person name="Varga T."/>
            <person name="Slot J."/>
            <person name="Riley R."/>
            <person name="Boka B."/>
            <person name="Rigling D."/>
            <person name="Barry K."/>
            <person name="Lee J."/>
            <person name="Mihaltcheva S."/>
            <person name="LaButti K."/>
            <person name="Lipzen A."/>
            <person name="Waldron R."/>
            <person name="Moloney N.M."/>
            <person name="Sperisen C."/>
            <person name="Kredics L."/>
            <person name="Vagvoelgyi C."/>
            <person name="Patrignani A."/>
            <person name="Fitzpatrick D."/>
            <person name="Nagy I."/>
            <person name="Doyle S."/>
            <person name="Anderson J.B."/>
            <person name="Grigoriev I.V."/>
            <person name="Gueldener U."/>
            <person name="Muensterkoetter M."/>
            <person name="Nagy L.G."/>
        </authorList>
    </citation>
    <scope>NUCLEOTIDE SEQUENCE [LARGE SCALE GENOMIC DNA]</scope>
    <source>
        <strain evidence="5">C18/9</strain>
    </source>
</reference>
<dbReference type="OrthoDB" id="3265672at2759"/>
<gene>
    <name evidence="4" type="ORF">ARMOST_06981</name>
</gene>
<dbReference type="Pfam" id="PF03184">
    <property type="entry name" value="DDE_1"/>
    <property type="match status" value="1"/>
</dbReference>
<protein>
    <recommendedName>
        <fullName evidence="3">HTH CENPB-type domain-containing protein</fullName>
    </recommendedName>
</protein>
<dbReference type="InterPro" id="IPR006600">
    <property type="entry name" value="HTH_CenpB_DNA-bd_dom"/>
</dbReference>
<dbReference type="InterPro" id="IPR050863">
    <property type="entry name" value="CenT-Element_Derived"/>
</dbReference>
<organism evidence="4 5">
    <name type="scientific">Armillaria ostoyae</name>
    <name type="common">Armillaria root rot fungus</name>
    <dbReference type="NCBI Taxonomy" id="47428"/>
    <lineage>
        <taxon>Eukaryota</taxon>
        <taxon>Fungi</taxon>
        <taxon>Dikarya</taxon>
        <taxon>Basidiomycota</taxon>
        <taxon>Agaricomycotina</taxon>
        <taxon>Agaricomycetes</taxon>
        <taxon>Agaricomycetidae</taxon>
        <taxon>Agaricales</taxon>
        <taxon>Marasmiineae</taxon>
        <taxon>Physalacriaceae</taxon>
        <taxon>Armillaria</taxon>
    </lineage>
</organism>
<name>A0A284R4H7_ARMOS</name>
<feature type="compositionally biased region" description="Basic and acidic residues" evidence="2">
    <location>
        <begin position="585"/>
        <end position="610"/>
    </location>
</feature>
<dbReference type="GO" id="GO:0003677">
    <property type="term" value="F:DNA binding"/>
    <property type="evidence" value="ECO:0007669"/>
    <property type="project" value="UniProtKB-KW"/>
</dbReference>
<keyword evidence="5" id="KW-1185">Reference proteome</keyword>
<evidence type="ECO:0000256" key="2">
    <source>
        <dbReference type="SAM" id="MobiDB-lite"/>
    </source>
</evidence>
<dbReference type="PROSITE" id="PS51253">
    <property type="entry name" value="HTH_CENPB"/>
    <property type="match status" value="1"/>
</dbReference>
<evidence type="ECO:0000313" key="4">
    <source>
        <dbReference type="EMBL" id="SJL03624.1"/>
    </source>
</evidence>
<evidence type="ECO:0000259" key="3">
    <source>
        <dbReference type="PROSITE" id="PS51253"/>
    </source>
</evidence>
<dbReference type="STRING" id="47428.A0A284R4H7"/>
<evidence type="ECO:0000256" key="1">
    <source>
        <dbReference type="ARBA" id="ARBA00023125"/>
    </source>
</evidence>
<dbReference type="Proteomes" id="UP000219338">
    <property type="component" value="Unassembled WGS sequence"/>
</dbReference>
<dbReference type="GO" id="GO:0005634">
    <property type="term" value="C:nucleus"/>
    <property type="evidence" value="ECO:0007669"/>
    <property type="project" value="TreeGrafter"/>
</dbReference>
<feature type="domain" description="HTH CENPB-type" evidence="3">
    <location>
        <begin position="68"/>
        <end position="133"/>
    </location>
</feature>
<dbReference type="PANTHER" id="PTHR19303">
    <property type="entry name" value="TRANSPOSON"/>
    <property type="match status" value="1"/>
</dbReference>
<dbReference type="OMA" id="CAADICK"/>
<sequence>MATQSRFAQEPSPPSQDELIQLAICAVCTSGVKPNGHPCLSLRQAVENFSVPCSTLHDRFHGLQTCKDAHKFQQVLTDKQEDVLVAWTKEMGHRGLPLTLSAITDCAADICKKPVGDTWAKRFMSCHPDLKVKWTTNLEQCRAHLLNHTVVAEFYEMVGSIVEDLKIPEENIYNMDEKGIQLGLGKRVAALVDRDQKTTYQMEDGNRELGVRRNAEWGQNNPCGASISHSPKGWTDQELGSAWMEHDFEPQTAARNISNGYRLLILDGHNSHCTYAFCKYVADHRIIVVCLPSHTTHALQPCDVGVFGSVTSAWKSEVNKASHLYIPITRSNLLIYYAAAWTRAFKPTTVRSAFAKTGIWLLNPDAIPASAFAPALNTTTQAAQPLPASLPSLLVPDMSQTSRASPSPSVISEATQFSESAMGNNLTIEADDLPIAMGYILHGLPSLLSGQASCQDINAQNAELYALLDVACKQLSQDYAQMGNKVKKKETSGHPWHMTSAENLDLLVRLDWEGQMKDVFKEAAPAFKGQQKSIEAHQKDAVKEVEQVRKDCECRIRQAAAEEAKERKQIEKEILRAAKLAEKAVEKARKDAEKAQKDAERARKAEEQRAAKATAIKQCHGRP</sequence>